<sequence>MSLVHLKNKKNGVTYVYESVGYWDKEKKQTRNHRKCIGKLDPKTGKLIPSKKYTEGLKDLLNQKKKKRGPVPSVTYQRRFYGATYLFDAIGAKLGITEDLARCFPKSYQQILSLAYYLVLEDRNPMSRFPRWAKTHVHPYGKNLPSQRSSELLGLITENAKHHFFILQSKRRIHEEYLAYDTTSVSSYSKALKQVRYGKNKDHDPLPQINLALLYGETSGLPVAYRKLPGNISDVKTIRTLLADVDFLKQKKVKVVMDRGFYSEKNINAFYQNHVKFLMGVRVSLKFVRQKLNDVRQSMITRAHYASDCNLYYQSFLTDWDDTEVKKRSGQIITGKKRLYLHLFYNDQKATDDKMAFNKMLDRLEEELQSGRREPEHEKLYSRYYEWKETPVRGLSLTPKNEAIAKAERDFGYFALISNGIKDPIEALEVYRTKDLIEKAFGNLKERLNLRRTSVSSEENLEGKLFVQFIALFYLSYIKKAMSDHHLFKQYTIQELLDELDVIEQYSQPGGHTHLGELTKKQTNLYQYLDVDSPALV</sequence>
<evidence type="ECO:0000259" key="1">
    <source>
        <dbReference type="Pfam" id="PF01609"/>
    </source>
</evidence>
<evidence type="ECO:0000313" key="2">
    <source>
        <dbReference type="EMBL" id="XCJ17923.1"/>
    </source>
</evidence>
<dbReference type="RefSeq" id="WP_353949008.1">
    <property type="nucleotide sequence ID" value="NZ_CP159510.1"/>
</dbReference>
<dbReference type="InterPro" id="IPR047654">
    <property type="entry name" value="IS1634_transpos"/>
</dbReference>
<organism evidence="2">
    <name type="scientific">Sporolactobacillus sp. Y61</name>
    <dbReference type="NCBI Taxonomy" id="3160863"/>
    <lineage>
        <taxon>Bacteria</taxon>
        <taxon>Bacillati</taxon>
        <taxon>Bacillota</taxon>
        <taxon>Bacilli</taxon>
        <taxon>Bacillales</taxon>
        <taxon>Sporolactobacillaceae</taxon>
        <taxon>Sporolactobacillus</taxon>
    </lineage>
</organism>
<feature type="domain" description="Transposase IS4-like" evidence="1">
    <location>
        <begin position="179"/>
        <end position="473"/>
    </location>
</feature>
<dbReference type="PANTHER" id="PTHR34614">
    <property type="match status" value="1"/>
</dbReference>
<dbReference type="GO" id="GO:0003677">
    <property type="term" value="F:DNA binding"/>
    <property type="evidence" value="ECO:0007669"/>
    <property type="project" value="InterPro"/>
</dbReference>
<dbReference type="AlphaFoldDB" id="A0AAU8II57"/>
<name>A0AAU8II57_9BACL</name>
<dbReference type="Pfam" id="PF01609">
    <property type="entry name" value="DDE_Tnp_1"/>
    <property type="match status" value="1"/>
</dbReference>
<accession>A0AAU8II57</accession>
<dbReference type="GO" id="GO:0006313">
    <property type="term" value="P:DNA transposition"/>
    <property type="evidence" value="ECO:0007669"/>
    <property type="project" value="InterPro"/>
</dbReference>
<reference evidence="2" key="1">
    <citation type="submission" date="2024-06" db="EMBL/GenBank/DDBJ databases">
        <authorList>
            <person name="Fan A."/>
            <person name="Zhang F.Y."/>
            <person name="Zhang L."/>
        </authorList>
    </citation>
    <scope>NUCLEOTIDE SEQUENCE</scope>
    <source>
        <strain evidence="2">Y61</strain>
    </source>
</reference>
<proteinExistence type="predicted"/>
<gene>
    <name evidence="2" type="ORF">ABNN70_05495</name>
</gene>
<protein>
    <submittedName>
        <fullName evidence="2">IS1634 family transposase</fullName>
    </submittedName>
</protein>
<dbReference type="PANTHER" id="PTHR34614:SF2">
    <property type="entry name" value="TRANSPOSASE IS4-LIKE DOMAIN-CONTAINING PROTEIN"/>
    <property type="match status" value="1"/>
</dbReference>
<dbReference type="GO" id="GO:0004803">
    <property type="term" value="F:transposase activity"/>
    <property type="evidence" value="ECO:0007669"/>
    <property type="project" value="InterPro"/>
</dbReference>
<dbReference type="NCBIfam" id="NF033559">
    <property type="entry name" value="transpos_IS1634"/>
    <property type="match status" value="1"/>
</dbReference>
<dbReference type="InterPro" id="IPR012337">
    <property type="entry name" value="RNaseH-like_sf"/>
</dbReference>
<dbReference type="EMBL" id="CP159510">
    <property type="protein sequence ID" value="XCJ17923.1"/>
    <property type="molecule type" value="Genomic_DNA"/>
</dbReference>
<dbReference type="InterPro" id="IPR002559">
    <property type="entry name" value="Transposase_11"/>
</dbReference>
<dbReference type="SUPFAM" id="SSF53098">
    <property type="entry name" value="Ribonuclease H-like"/>
    <property type="match status" value="1"/>
</dbReference>